<evidence type="ECO:0000256" key="2">
    <source>
        <dbReference type="ARBA" id="ARBA00022723"/>
    </source>
</evidence>
<accession>A0A7G5M447</accession>
<dbReference type="PANTHER" id="PTHR31739:SF4">
    <property type="entry name" value="ENT-COPALYL DIPHOSPHATE SYNTHASE, CHLOROPLASTIC"/>
    <property type="match status" value="1"/>
</dbReference>
<feature type="domain" description="Terpene synthase metal-binding" evidence="5">
    <location>
        <begin position="565"/>
        <end position="681"/>
    </location>
</feature>
<evidence type="ECO:0000313" key="6">
    <source>
        <dbReference type="EMBL" id="QMW69080.1"/>
    </source>
</evidence>
<name>A0A7G5M447_CALAM</name>
<reference evidence="6" key="1">
    <citation type="submission" date="2020-02" db="EMBL/GenBank/DDBJ databases">
        <authorList>
            <person name="Lanier E."/>
            <person name="Waheed W."/>
            <person name="Hamberger B."/>
            <person name="Buell R."/>
        </authorList>
    </citation>
    <scope>NUCLEOTIDE SEQUENCE</scope>
</reference>
<comment type="cofactor">
    <cofactor evidence="1">
        <name>Mg(2+)</name>
        <dbReference type="ChEBI" id="CHEBI:18420"/>
    </cofactor>
</comment>
<proteinExistence type="evidence at transcript level"/>
<dbReference type="InterPro" id="IPR008930">
    <property type="entry name" value="Terpenoid_cyclase/PrenylTrfase"/>
</dbReference>
<evidence type="ECO:0000259" key="4">
    <source>
        <dbReference type="Pfam" id="PF01397"/>
    </source>
</evidence>
<dbReference type="GO" id="GO:0009686">
    <property type="term" value="P:gibberellin biosynthetic process"/>
    <property type="evidence" value="ECO:0007669"/>
    <property type="project" value="TreeGrafter"/>
</dbReference>
<dbReference type="SUPFAM" id="SSF48576">
    <property type="entry name" value="Terpenoid synthases"/>
    <property type="match status" value="1"/>
</dbReference>
<dbReference type="FunFam" id="1.50.10.160:FF:000001">
    <property type="entry name" value="Ent-copalyl diphosphate synthase"/>
    <property type="match status" value="1"/>
</dbReference>
<dbReference type="InterPro" id="IPR001906">
    <property type="entry name" value="Terpene_synth_N"/>
</dbReference>
<organism evidence="6">
    <name type="scientific">Callicarpa americana</name>
    <name type="common">American beautyberry</name>
    <dbReference type="NCBI Taxonomy" id="204211"/>
    <lineage>
        <taxon>Eukaryota</taxon>
        <taxon>Viridiplantae</taxon>
        <taxon>Streptophyta</taxon>
        <taxon>Embryophyta</taxon>
        <taxon>Tracheophyta</taxon>
        <taxon>Spermatophyta</taxon>
        <taxon>Magnoliopsida</taxon>
        <taxon>eudicotyledons</taxon>
        <taxon>Gunneridae</taxon>
        <taxon>Pentapetalae</taxon>
        <taxon>asterids</taxon>
        <taxon>lamiids</taxon>
        <taxon>Lamiales</taxon>
        <taxon>Lamiaceae</taxon>
        <taxon>Callicarpoideae</taxon>
        <taxon>Callicarpa</taxon>
    </lineage>
</organism>
<protein>
    <submittedName>
        <fullName evidence="6">Terpene synthase 3</fullName>
    </submittedName>
</protein>
<dbReference type="EMBL" id="MT083919">
    <property type="protein sequence ID" value="QMW69080.1"/>
    <property type="molecule type" value="mRNA"/>
</dbReference>
<keyword evidence="3" id="KW-0460">Magnesium</keyword>
<dbReference type="InterPro" id="IPR036965">
    <property type="entry name" value="Terpene_synth_N_sf"/>
</dbReference>
<dbReference type="Pfam" id="PF03936">
    <property type="entry name" value="Terpene_synth_C"/>
    <property type="match status" value="1"/>
</dbReference>
<dbReference type="GO" id="GO:0010333">
    <property type="term" value="F:terpene synthase activity"/>
    <property type="evidence" value="ECO:0007669"/>
    <property type="project" value="InterPro"/>
</dbReference>
<dbReference type="InterPro" id="IPR008949">
    <property type="entry name" value="Isoprenoid_synthase_dom_sf"/>
</dbReference>
<dbReference type="PANTHER" id="PTHR31739">
    <property type="entry name" value="ENT-COPALYL DIPHOSPHATE SYNTHASE, CHLOROPLASTIC"/>
    <property type="match status" value="1"/>
</dbReference>
<dbReference type="CDD" id="cd00684">
    <property type="entry name" value="Terpene_cyclase_plant_C1"/>
    <property type="match status" value="1"/>
</dbReference>
<dbReference type="Gene3D" id="1.50.10.160">
    <property type="match status" value="1"/>
</dbReference>
<dbReference type="InterPro" id="IPR044814">
    <property type="entry name" value="Terpene_cyclase_plant_C1"/>
</dbReference>
<dbReference type="GO" id="GO:0009507">
    <property type="term" value="C:chloroplast"/>
    <property type="evidence" value="ECO:0007669"/>
    <property type="project" value="TreeGrafter"/>
</dbReference>
<keyword evidence="2" id="KW-0479">Metal-binding</keyword>
<sequence length="822" mass="93670">MSFVSNPTSFLPSSSTTHGGLSAALYIPAATPLPRSTAGFFPSLKPVTSSSPLQCNAISRPRTEEYIDVIQNGLPVIKWHEIVEDDAEKDSHKEEPILDKIRELVELIRSMLQSMGDGEISISPYDTAWVALVEDIGGGGAPEFPSSLNWISNNQLPDGSWGDRLTFSIYDRIINTLACVVALRSWNIHPDKTHKGISFIKKNIYKLVDENEEHMPIGFEVALPSLIEIAKKLDIDIPDDSRGLQEIYARKELKLKRIPRDIMHKVPTTLLHSLEGMPGLMWKKLLKLQSADGSFLFSPSSTAFALHQTKDDNCLKYLTKHVHKFNGGVPNVYPVDLFEHLWAVDRIQRLGISRYFQQEIEECIAYVHRYWTNKGICWARNSEVQDIDDTAMGFRLLRLHGYEVSADVFKHFEKDGEFFCFTGQSTQAVTGMYNLYRASQLMFPGENILVDAAKFSAKFLQEKRANNELLDKWIITKDLPGEVGYALDVPWYASLPRVETRFYLEQYGGEDDVWIGKTLYRMPYVNNNKYLELAKLDYNTCQALHQQEWKNIQKWYRSCSLEEFGLSERSLLQAYYIAAACAFEPEKSEERLAWAKTAILVETIISHFHRQQLSREQKRAFVDEFEHGSVLKYANGGRYKTRRSLVGTLLRTLNQLSLDILLAHGRDIHQPLKNAWHKWLKIREEGGDIGEGDAELLVQTINLSGGGSRNRWVSEEILLSHPKYEQLLKATIGVCHHLRLFQRRKVHGGNGCMSNMGGITTLEIESEMQELVKLVVTKSSGDLDSETKQNFLTIARSFYYAAYCNPGTINFHIAKVLFERVL</sequence>
<dbReference type="Gene3D" id="1.10.600.10">
    <property type="entry name" value="Farnesyl Diphosphate Synthase"/>
    <property type="match status" value="1"/>
</dbReference>
<dbReference type="InterPro" id="IPR005630">
    <property type="entry name" value="Terpene_synthase_metal-bd"/>
</dbReference>
<dbReference type="FunFam" id="1.50.10.130:FF:000002">
    <property type="entry name" value="Ent-copalyl diphosphate synthase, chloroplastic"/>
    <property type="match status" value="1"/>
</dbReference>
<dbReference type="GO" id="GO:0000287">
    <property type="term" value="F:magnesium ion binding"/>
    <property type="evidence" value="ECO:0007669"/>
    <property type="project" value="InterPro"/>
</dbReference>
<dbReference type="SFLD" id="SFLDG01605">
    <property type="entry name" value="Terpene_Cyclase_Like_1_N-term"/>
    <property type="match status" value="1"/>
</dbReference>
<feature type="domain" description="Terpene synthase N-terminal" evidence="4">
    <location>
        <begin position="281"/>
        <end position="487"/>
    </location>
</feature>
<dbReference type="AlphaFoldDB" id="A0A7G5M447"/>
<dbReference type="Pfam" id="PF01397">
    <property type="entry name" value="Terpene_synth"/>
    <property type="match status" value="1"/>
</dbReference>
<dbReference type="Gene3D" id="1.50.10.130">
    <property type="entry name" value="Terpene synthase, N-terminal domain"/>
    <property type="match status" value="1"/>
</dbReference>
<dbReference type="SFLD" id="SFLDG01014">
    <property type="entry name" value="Terpene_Cyclase_Like_1_N-term"/>
    <property type="match status" value="1"/>
</dbReference>
<evidence type="ECO:0000259" key="5">
    <source>
        <dbReference type="Pfam" id="PF03936"/>
    </source>
</evidence>
<evidence type="ECO:0000256" key="3">
    <source>
        <dbReference type="ARBA" id="ARBA00022842"/>
    </source>
</evidence>
<dbReference type="InterPro" id="IPR050148">
    <property type="entry name" value="Terpene_synthase-like"/>
</dbReference>
<dbReference type="SUPFAM" id="SSF48239">
    <property type="entry name" value="Terpenoid cyclases/Protein prenyltransferases"/>
    <property type="match status" value="2"/>
</dbReference>
<evidence type="ECO:0000256" key="1">
    <source>
        <dbReference type="ARBA" id="ARBA00001946"/>
    </source>
</evidence>